<reference evidence="5" key="1">
    <citation type="submission" date="2013-07" db="EMBL/GenBank/DDBJ databases">
        <title>The Genome Sequence of Cryptococcus bestiolae CBS10118.</title>
        <authorList>
            <consortium name="The Broad Institute Genome Sequencing Platform"/>
            <person name="Cuomo C."/>
            <person name="Litvintseva A."/>
            <person name="Chen Y."/>
            <person name="Heitman J."/>
            <person name="Sun S."/>
            <person name="Springer D."/>
            <person name="Dromer F."/>
            <person name="Young S.K."/>
            <person name="Zeng Q."/>
            <person name="Gargeya S."/>
            <person name="Fitzgerald M."/>
            <person name="Abouelleil A."/>
            <person name="Alvarado L."/>
            <person name="Berlin A.M."/>
            <person name="Chapman S.B."/>
            <person name="Dewar J."/>
            <person name="Goldberg J."/>
            <person name="Griggs A."/>
            <person name="Gujja S."/>
            <person name="Hansen M."/>
            <person name="Howarth C."/>
            <person name="Imamovic A."/>
            <person name="Larimer J."/>
            <person name="McCowan C."/>
            <person name="Murphy C."/>
            <person name="Pearson M."/>
            <person name="Priest M."/>
            <person name="Roberts A."/>
            <person name="Saif S."/>
            <person name="Shea T."/>
            <person name="Sykes S."/>
            <person name="Wortman J."/>
            <person name="Nusbaum C."/>
            <person name="Birren B."/>
        </authorList>
    </citation>
    <scope>NUCLEOTIDE SEQUENCE [LARGE SCALE GENOMIC DNA]</scope>
    <source>
        <strain evidence="5">CBS 10118</strain>
    </source>
</reference>
<feature type="domain" description="Mandelate racemase/muconate lactonizing enzyme C-terminal" evidence="4">
    <location>
        <begin position="201"/>
        <end position="301"/>
    </location>
</feature>
<dbReference type="GO" id="GO:0000287">
    <property type="term" value="F:magnesium ion binding"/>
    <property type="evidence" value="ECO:0007669"/>
    <property type="project" value="TreeGrafter"/>
</dbReference>
<dbReference type="OrthoDB" id="14161at2759"/>
<dbReference type="SFLD" id="SFLDS00001">
    <property type="entry name" value="Enolase"/>
    <property type="match status" value="1"/>
</dbReference>
<dbReference type="SUPFAM" id="SSF54826">
    <property type="entry name" value="Enolase N-terminal domain-like"/>
    <property type="match status" value="1"/>
</dbReference>
<comment type="cofactor">
    <cofactor evidence="1">
        <name>Mg(2+)</name>
        <dbReference type="ChEBI" id="CHEBI:18420"/>
    </cofactor>
</comment>
<dbReference type="InterPro" id="IPR013342">
    <property type="entry name" value="Mandelate_racemase_C"/>
</dbReference>
<dbReference type="PANTHER" id="PTHR13794:SF58">
    <property type="entry name" value="MITOCHONDRIAL ENOLASE SUPERFAMILY MEMBER 1"/>
    <property type="match status" value="1"/>
</dbReference>
<evidence type="ECO:0000259" key="4">
    <source>
        <dbReference type="SMART" id="SM00922"/>
    </source>
</evidence>
<accession>A0A1B9FTJ0</accession>
<organism evidence="5">
    <name type="scientific">Kwoniella bestiolae CBS 10118</name>
    <dbReference type="NCBI Taxonomy" id="1296100"/>
    <lineage>
        <taxon>Eukaryota</taxon>
        <taxon>Fungi</taxon>
        <taxon>Dikarya</taxon>
        <taxon>Basidiomycota</taxon>
        <taxon>Agaricomycotina</taxon>
        <taxon>Tremellomycetes</taxon>
        <taxon>Tremellales</taxon>
        <taxon>Cryptococcaceae</taxon>
        <taxon>Kwoniella</taxon>
    </lineage>
</organism>
<dbReference type="AlphaFoldDB" id="A0A1B9FTJ0"/>
<dbReference type="EMBL" id="KI894025">
    <property type="protein sequence ID" value="OCF22081.1"/>
    <property type="molecule type" value="Genomic_DNA"/>
</dbReference>
<dbReference type="SFLD" id="SFLDG00179">
    <property type="entry name" value="mandelate_racemase"/>
    <property type="match status" value="1"/>
</dbReference>
<dbReference type="VEuPathDB" id="FungiDB:I302_07722"/>
<dbReference type="GO" id="GO:0016052">
    <property type="term" value="P:carbohydrate catabolic process"/>
    <property type="evidence" value="ECO:0007669"/>
    <property type="project" value="TreeGrafter"/>
</dbReference>
<dbReference type="Pfam" id="PF13378">
    <property type="entry name" value="MR_MLE_C"/>
    <property type="match status" value="1"/>
</dbReference>
<dbReference type="Gene3D" id="3.20.20.120">
    <property type="entry name" value="Enolase-like C-terminal domain"/>
    <property type="match status" value="1"/>
</dbReference>
<evidence type="ECO:0000256" key="1">
    <source>
        <dbReference type="ARBA" id="ARBA00001946"/>
    </source>
</evidence>
<evidence type="ECO:0000256" key="2">
    <source>
        <dbReference type="ARBA" id="ARBA00022723"/>
    </source>
</evidence>
<evidence type="ECO:0000313" key="5">
    <source>
        <dbReference type="EMBL" id="OCF22081.1"/>
    </source>
</evidence>
<dbReference type="Pfam" id="PF02746">
    <property type="entry name" value="MR_MLE_N"/>
    <property type="match status" value="1"/>
</dbReference>
<dbReference type="SUPFAM" id="SSF51604">
    <property type="entry name" value="Enolase C-terminal domain-like"/>
    <property type="match status" value="1"/>
</dbReference>
<keyword evidence="2" id="KW-0479">Metal-binding</keyword>
<dbReference type="InterPro" id="IPR029017">
    <property type="entry name" value="Enolase-like_N"/>
</dbReference>
<dbReference type="STRING" id="1296100.A0A1B9FTJ0"/>
<reference evidence="5" key="2">
    <citation type="submission" date="2014-01" db="EMBL/GenBank/DDBJ databases">
        <title>Evolution of pathogenesis and genome organization in the Tremellales.</title>
        <authorList>
            <person name="Cuomo C."/>
            <person name="Litvintseva A."/>
            <person name="Heitman J."/>
            <person name="Chen Y."/>
            <person name="Sun S."/>
            <person name="Springer D."/>
            <person name="Dromer F."/>
            <person name="Young S."/>
            <person name="Zeng Q."/>
            <person name="Chapman S."/>
            <person name="Gujja S."/>
            <person name="Saif S."/>
            <person name="Birren B."/>
        </authorList>
    </citation>
    <scope>NUCLEOTIDE SEQUENCE</scope>
    <source>
        <strain evidence="5">CBS 10118</strain>
    </source>
</reference>
<dbReference type="InterPro" id="IPR046945">
    <property type="entry name" value="RHMD-like"/>
</dbReference>
<protein>
    <recommendedName>
        <fullName evidence="4">Mandelate racemase/muconate lactonizing enzyme C-terminal domain-containing protein</fullName>
    </recommendedName>
</protein>
<name>A0A1B9FTJ0_9TREE</name>
<dbReference type="PANTHER" id="PTHR13794">
    <property type="entry name" value="ENOLASE SUPERFAMILY, MANDELATE RACEMASE"/>
    <property type="match status" value="1"/>
</dbReference>
<gene>
    <name evidence="5" type="ORF">I302_07722</name>
</gene>
<dbReference type="SMART" id="SM00922">
    <property type="entry name" value="MR_MLE"/>
    <property type="match status" value="1"/>
</dbReference>
<keyword evidence="3" id="KW-0460">Magnesium</keyword>
<dbReference type="Gene3D" id="3.30.390.10">
    <property type="entry name" value="Enolase-like, N-terminal domain"/>
    <property type="match status" value="1"/>
</dbReference>
<evidence type="ECO:0000256" key="3">
    <source>
        <dbReference type="ARBA" id="ARBA00022842"/>
    </source>
</evidence>
<dbReference type="InterPro" id="IPR013341">
    <property type="entry name" value="Mandelate_racemase_N_dom"/>
</dbReference>
<dbReference type="GO" id="GO:0016836">
    <property type="term" value="F:hydro-lyase activity"/>
    <property type="evidence" value="ECO:0007669"/>
    <property type="project" value="TreeGrafter"/>
</dbReference>
<dbReference type="InterPro" id="IPR036849">
    <property type="entry name" value="Enolase-like_C_sf"/>
</dbReference>
<dbReference type="InterPro" id="IPR029065">
    <property type="entry name" value="Enolase_C-like"/>
</dbReference>
<sequence>MPDLDPTITGFTVRDLRFPTSLDAIGTDPMNSAGENALGYLQYQTDTGLIGTGSSFSNGQGNEVLCVAVQALAPRFVGQKLSSITKDFRATHRALLSGQIRFMSPERGVLQLACNAVLNALWDLWAKVEGKPLWKLVCDMTPEQFVSVIDFRYLTEVITPEEALHMLKEKQDTKKQRMDEALRNEAVPGYSTSIGWLGFSDEEVAARLRAALDQGFKHFKLKVGVDLEGDLKRLGLVRKIAGDDAVIMASHCTDVNQLWDVDEAIAYMPKLAQFNLWFIEEPTSPDDILGHAKIRSALKPYGIGVATGEHVNNRVMFKQLLQAQAIDAVQLDAFRLSGVNEILSVLLLAAKFGVPVVPHSGGCGMTEACAHISTIDYVFVSGKKSILEYTDHLHDVFVNPAKMTPNTAHHVSPTASGYSSDIKEEVFEEFEHPSGSFWQTDKGKAMVADKWRGVPGRQTS</sequence>
<proteinExistence type="predicted"/>